<sequence>MSTQTKQVPIETLAEDWLRLDRNPETRKTIDDLVKSKDEATLEKLLRKRIVFGTAGLRAGMEAGFSRMNDLTVIQASQGLCAYLSHVVPDAVGRGVVIGYDHRHHSRRFARLAAAAFLHRGFTVHYLDEYVHTPLVPYGVRQLDAACGIMITASHNPKQDNGYKVYWGNACQIIPPHDEGIASSILQHTIPWTWDEDMVDRDELVRRPLASLVASYMDDLGDLSYHRNLNAKCPIPLVYTAMHGVGTPYVEKAMKAFGLPAPIQVKEQCTPDPEFPTVPFPNPEEKGALDLAMKRAEEAVEGGKGRVLVLANDPDADRFAVAERQLDGSWRVLTGNQIGVLLAMGWVKDLRDSGKVQGKGLAMVASAVSSKMLESIAKAEGFHFEERLTGFKWIGNGAIELRHQGYTVPFAYEEAIGFMCGEIVPDKDGVSALARFAELASRLAQEGRGQGVWDYYEDLCDKYGHFHTGNSYFICHNATIIQKIFERIRYGEDSGDKSEFAFPKVIAGSNVVHVRDLTVGYDSATSDHQPTLPVSPGNGQMISFRLENGAAITLRTSGTEPKIKYYIEMQGKSEEEAARLLDQVVKGSLEELIQPERHGLA</sequence>
<dbReference type="SUPFAM" id="SSF55957">
    <property type="entry name" value="Phosphoglucomutase, C-terminal domain"/>
    <property type="match status" value="1"/>
</dbReference>
<evidence type="ECO:0000259" key="12">
    <source>
        <dbReference type="Pfam" id="PF02878"/>
    </source>
</evidence>
<dbReference type="InterPro" id="IPR005841">
    <property type="entry name" value="Alpha-D-phosphohexomutase_SF"/>
</dbReference>
<evidence type="ECO:0000256" key="8">
    <source>
        <dbReference type="ARBA" id="ARBA00022842"/>
    </source>
</evidence>
<dbReference type="GO" id="GO:0005634">
    <property type="term" value="C:nucleus"/>
    <property type="evidence" value="ECO:0007669"/>
    <property type="project" value="TreeGrafter"/>
</dbReference>
<dbReference type="Pfam" id="PF00408">
    <property type="entry name" value="PGM_PMM_IV"/>
    <property type="match status" value="1"/>
</dbReference>
<comment type="subcellular location">
    <subcellularLocation>
        <location evidence="2">Cytoplasm</location>
    </subcellularLocation>
</comment>
<feature type="domain" description="Alpha-D-phosphohexomutase C-terminal" evidence="11">
    <location>
        <begin position="542"/>
        <end position="586"/>
    </location>
</feature>
<reference evidence="16" key="1">
    <citation type="journal article" date="2018" name="Nat. Microbiol.">
        <title>Leveraging single-cell genomics to expand the fungal tree of life.</title>
        <authorList>
            <person name="Ahrendt S.R."/>
            <person name="Quandt C.A."/>
            <person name="Ciobanu D."/>
            <person name="Clum A."/>
            <person name="Salamov A."/>
            <person name="Andreopoulos B."/>
            <person name="Cheng J.F."/>
            <person name="Woyke T."/>
            <person name="Pelin A."/>
            <person name="Henrissat B."/>
            <person name="Reynolds N.K."/>
            <person name="Benny G.L."/>
            <person name="Smith M.E."/>
            <person name="James T.Y."/>
            <person name="Grigoriev I.V."/>
        </authorList>
    </citation>
    <scope>NUCLEOTIDE SEQUENCE [LARGE SCALE GENOMIC DNA]</scope>
</reference>
<gene>
    <name evidence="15" type="ORF">BJ684DRAFT_22028</name>
</gene>
<dbReference type="InterPro" id="IPR005844">
    <property type="entry name" value="A-D-PHexomutase_a/b/a-I"/>
</dbReference>
<keyword evidence="9" id="KW-0413">Isomerase</keyword>
<comment type="similarity">
    <text evidence="3">Belongs to the phosphohexose mutase family.</text>
</comment>
<feature type="domain" description="Alpha-D-phosphohexomutase alpha/beta/alpha" evidence="14">
    <location>
        <begin position="335"/>
        <end position="461"/>
    </location>
</feature>
<evidence type="ECO:0000313" key="16">
    <source>
        <dbReference type="Proteomes" id="UP000267251"/>
    </source>
</evidence>
<evidence type="ECO:0000256" key="2">
    <source>
        <dbReference type="ARBA" id="ARBA00004496"/>
    </source>
</evidence>
<evidence type="ECO:0000256" key="4">
    <source>
        <dbReference type="ARBA" id="ARBA00022490"/>
    </source>
</evidence>
<dbReference type="Pfam" id="PF02880">
    <property type="entry name" value="PGM_PMM_III"/>
    <property type="match status" value="1"/>
</dbReference>
<dbReference type="GO" id="GO:0006006">
    <property type="term" value="P:glucose metabolic process"/>
    <property type="evidence" value="ECO:0007669"/>
    <property type="project" value="UniProtKB-KW"/>
</dbReference>
<protein>
    <recommendedName>
        <fullName evidence="17">Phosphoglucomutase</fullName>
    </recommendedName>
</protein>
<evidence type="ECO:0000259" key="11">
    <source>
        <dbReference type="Pfam" id="PF00408"/>
    </source>
</evidence>
<evidence type="ECO:0000256" key="7">
    <source>
        <dbReference type="ARBA" id="ARBA00022723"/>
    </source>
</evidence>
<dbReference type="GO" id="GO:0008973">
    <property type="term" value="F:phosphopentomutase activity"/>
    <property type="evidence" value="ECO:0007669"/>
    <property type="project" value="TreeGrafter"/>
</dbReference>
<evidence type="ECO:0000256" key="10">
    <source>
        <dbReference type="ARBA" id="ARBA00023277"/>
    </source>
</evidence>
<dbReference type="Pfam" id="PF02879">
    <property type="entry name" value="PGM_PMM_II"/>
    <property type="match status" value="1"/>
</dbReference>
<dbReference type="Proteomes" id="UP000267251">
    <property type="component" value="Unassembled WGS sequence"/>
</dbReference>
<dbReference type="InterPro" id="IPR005846">
    <property type="entry name" value="A-D-PHexomutase_a/b/a-III"/>
</dbReference>
<evidence type="ECO:0000259" key="14">
    <source>
        <dbReference type="Pfam" id="PF02880"/>
    </source>
</evidence>
<dbReference type="PANTHER" id="PTHR45745:SF1">
    <property type="entry name" value="PHOSPHOGLUCOMUTASE 2B-RELATED"/>
    <property type="match status" value="1"/>
</dbReference>
<dbReference type="CDD" id="cd05799">
    <property type="entry name" value="PGM2"/>
    <property type="match status" value="1"/>
</dbReference>
<dbReference type="OrthoDB" id="8300170at2759"/>
<keyword evidence="8" id="KW-0460">Magnesium</keyword>
<dbReference type="InterPro" id="IPR036900">
    <property type="entry name" value="A-D-PHexomutase_C_sf"/>
</dbReference>
<dbReference type="Gene3D" id="3.30.310.50">
    <property type="entry name" value="Alpha-D-phosphohexomutase, C-terminal domain"/>
    <property type="match status" value="1"/>
</dbReference>
<evidence type="ECO:0000313" key="15">
    <source>
        <dbReference type="EMBL" id="RKP11409.1"/>
    </source>
</evidence>
<dbReference type="InterPro" id="IPR016055">
    <property type="entry name" value="A-D-PHexomutase_a/b/a-I/II/III"/>
</dbReference>
<dbReference type="PROSITE" id="PS00710">
    <property type="entry name" value="PGM_PMM"/>
    <property type="match status" value="1"/>
</dbReference>
<evidence type="ECO:0000259" key="13">
    <source>
        <dbReference type="Pfam" id="PF02879"/>
    </source>
</evidence>
<keyword evidence="5" id="KW-0313">Glucose metabolism</keyword>
<dbReference type="Pfam" id="PF02878">
    <property type="entry name" value="PGM_PMM_I"/>
    <property type="match status" value="1"/>
</dbReference>
<keyword evidence="6" id="KW-0597">Phosphoprotein</keyword>
<feature type="domain" description="Alpha-D-phosphohexomutase alpha/beta/alpha" evidence="13">
    <location>
        <begin position="215"/>
        <end position="323"/>
    </location>
</feature>
<dbReference type="InterPro" id="IPR016066">
    <property type="entry name" value="A-D-PHexomutase_CS"/>
</dbReference>
<dbReference type="FunFam" id="3.40.120.10:FF:000035">
    <property type="entry name" value="Pgm3p"/>
    <property type="match status" value="1"/>
</dbReference>
<comment type="cofactor">
    <cofactor evidence="1">
        <name>Mg(2+)</name>
        <dbReference type="ChEBI" id="CHEBI:18420"/>
    </cofactor>
</comment>
<dbReference type="PANTHER" id="PTHR45745">
    <property type="entry name" value="PHOSPHOMANNOMUTASE 45A"/>
    <property type="match status" value="1"/>
</dbReference>
<evidence type="ECO:0000256" key="9">
    <source>
        <dbReference type="ARBA" id="ARBA00023235"/>
    </source>
</evidence>
<dbReference type="GO" id="GO:0006166">
    <property type="term" value="P:purine ribonucleoside salvage"/>
    <property type="evidence" value="ECO:0007669"/>
    <property type="project" value="TreeGrafter"/>
</dbReference>
<dbReference type="PRINTS" id="PR00509">
    <property type="entry name" value="PGMPMM"/>
</dbReference>
<dbReference type="GO" id="GO:0000287">
    <property type="term" value="F:magnesium ion binding"/>
    <property type="evidence" value="ECO:0007669"/>
    <property type="project" value="InterPro"/>
</dbReference>
<evidence type="ECO:0008006" key="17">
    <source>
        <dbReference type="Google" id="ProtNLM"/>
    </source>
</evidence>
<dbReference type="EMBL" id="KZ988935">
    <property type="protein sequence ID" value="RKP11409.1"/>
    <property type="molecule type" value="Genomic_DNA"/>
</dbReference>
<evidence type="ECO:0000256" key="3">
    <source>
        <dbReference type="ARBA" id="ARBA00010231"/>
    </source>
</evidence>
<keyword evidence="4" id="KW-0963">Cytoplasm</keyword>
<name>A0A4V1IXK8_9FUNG</name>
<evidence type="ECO:0000256" key="5">
    <source>
        <dbReference type="ARBA" id="ARBA00022526"/>
    </source>
</evidence>
<dbReference type="InterPro" id="IPR005845">
    <property type="entry name" value="A-D-PHexomutase_a/b/a-II"/>
</dbReference>
<keyword evidence="16" id="KW-1185">Reference proteome</keyword>
<keyword evidence="10" id="KW-0119">Carbohydrate metabolism</keyword>
<evidence type="ECO:0000256" key="6">
    <source>
        <dbReference type="ARBA" id="ARBA00022553"/>
    </source>
</evidence>
<keyword evidence="7" id="KW-0479">Metal-binding</keyword>
<dbReference type="GO" id="GO:0005737">
    <property type="term" value="C:cytoplasm"/>
    <property type="evidence" value="ECO:0007669"/>
    <property type="project" value="UniProtKB-SubCell"/>
</dbReference>
<dbReference type="AlphaFoldDB" id="A0A4V1IXK8"/>
<feature type="domain" description="Alpha-D-phosphohexomutase alpha/beta/alpha" evidence="12">
    <location>
        <begin position="50"/>
        <end position="186"/>
    </location>
</feature>
<dbReference type="SUPFAM" id="SSF53738">
    <property type="entry name" value="Phosphoglucomutase, first 3 domains"/>
    <property type="match status" value="3"/>
</dbReference>
<dbReference type="Gene3D" id="3.40.120.10">
    <property type="entry name" value="Alpha-D-Glucose-1,6-Bisphosphate, subunit A, domain 3"/>
    <property type="match status" value="3"/>
</dbReference>
<proteinExistence type="inferred from homology"/>
<evidence type="ECO:0000256" key="1">
    <source>
        <dbReference type="ARBA" id="ARBA00001946"/>
    </source>
</evidence>
<organism evidence="15 16">
    <name type="scientific">Piptocephalis cylindrospora</name>
    <dbReference type="NCBI Taxonomy" id="1907219"/>
    <lineage>
        <taxon>Eukaryota</taxon>
        <taxon>Fungi</taxon>
        <taxon>Fungi incertae sedis</taxon>
        <taxon>Zoopagomycota</taxon>
        <taxon>Zoopagomycotina</taxon>
        <taxon>Zoopagomycetes</taxon>
        <taxon>Zoopagales</taxon>
        <taxon>Piptocephalidaceae</taxon>
        <taxon>Piptocephalis</taxon>
    </lineage>
</organism>
<dbReference type="InterPro" id="IPR005843">
    <property type="entry name" value="A-D-PHexomutase_C"/>
</dbReference>
<accession>A0A4V1IXK8</accession>